<feature type="disulfide bond" evidence="5">
    <location>
        <begin position="270"/>
        <end position="297"/>
    </location>
</feature>
<feature type="domain" description="Sushi" evidence="6">
    <location>
        <begin position="534"/>
        <end position="591"/>
    </location>
</feature>
<dbReference type="CDD" id="cd00033">
    <property type="entry name" value="CCP"/>
    <property type="match status" value="5"/>
</dbReference>
<dbReference type="InterPro" id="IPR035976">
    <property type="entry name" value="Sushi/SCR/CCP_sf"/>
</dbReference>
<feature type="disulfide bond" evidence="5">
    <location>
        <begin position="183"/>
        <end position="226"/>
    </location>
</feature>
<evidence type="ECO:0000313" key="8">
    <source>
        <dbReference type="Proteomes" id="UP000727407"/>
    </source>
</evidence>
<dbReference type="SMART" id="SM00032">
    <property type="entry name" value="CCP"/>
    <property type="match status" value="10"/>
</dbReference>
<feature type="domain" description="Sushi" evidence="6">
    <location>
        <begin position="420"/>
        <end position="478"/>
    </location>
</feature>
<feature type="non-terminal residue" evidence="7">
    <location>
        <position position="591"/>
    </location>
</feature>
<evidence type="ECO:0000259" key="6">
    <source>
        <dbReference type="PROSITE" id="PS50923"/>
    </source>
</evidence>
<dbReference type="Proteomes" id="UP000727407">
    <property type="component" value="Unassembled WGS sequence"/>
</dbReference>
<feature type="domain" description="Sushi" evidence="6">
    <location>
        <begin position="111"/>
        <end position="180"/>
    </location>
</feature>
<comment type="caution">
    <text evidence="7">The sequence shown here is derived from an EMBL/GenBank/DDBJ whole genome shotgun (WGS) entry which is preliminary data.</text>
</comment>
<evidence type="ECO:0000256" key="3">
    <source>
        <dbReference type="ARBA" id="ARBA00022729"/>
    </source>
</evidence>
<name>A0A8J4U4W1_CLAMG</name>
<dbReference type="PANTHER" id="PTHR45785:SF2">
    <property type="entry name" value="COMPLEMENT FACTOR H-RELATED"/>
    <property type="match status" value="1"/>
</dbReference>
<dbReference type="OrthoDB" id="10051774at2759"/>
<accession>A0A8J4U4W1</accession>
<reference evidence="7" key="1">
    <citation type="submission" date="2020-07" db="EMBL/GenBank/DDBJ databases">
        <title>Clarias magur genome sequencing, assembly and annotation.</title>
        <authorList>
            <person name="Kushwaha B."/>
            <person name="Kumar R."/>
            <person name="Das P."/>
            <person name="Joshi C.G."/>
            <person name="Kumar D."/>
            <person name="Nagpure N.S."/>
            <person name="Pandey M."/>
            <person name="Agarwal S."/>
            <person name="Srivastava S."/>
            <person name="Singh M."/>
            <person name="Sahoo L."/>
            <person name="Jayasankar P."/>
            <person name="Meher P.K."/>
            <person name="Koringa P.G."/>
            <person name="Iquebal M.A."/>
            <person name="Das S.P."/>
            <person name="Bit A."/>
            <person name="Patnaik S."/>
            <person name="Patel N."/>
            <person name="Shah T.M."/>
            <person name="Hinsu A."/>
            <person name="Jena J.K."/>
        </authorList>
    </citation>
    <scope>NUCLEOTIDE SEQUENCE</scope>
    <source>
        <strain evidence="7">CIFAMagur01</strain>
        <tissue evidence="7">Testis</tissue>
    </source>
</reference>
<dbReference type="InterPro" id="IPR051503">
    <property type="entry name" value="ComplSys_Reg/VirEntry_Med"/>
</dbReference>
<keyword evidence="4 5" id="KW-1015">Disulfide bond</keyword>
<evidence type="ECO:0000256" key="4">
    <source>
        <dbReference type="ARBA" id="ARBA00023157"/>
    </source>
</evidence>
<dbReference type="AlphaFoldDB" id="A0A8J4U4W1"/>
<keyword evidence="3" id="KW-0732">Signal</keyword>
<organism evidence="7 8">
    <name type="scientific">Clarias magur</name>
    <name type="common">Asian catfish</name>
    <name type="synonym">Macropteronotus magur</name>
    <dbReference type="NCBI Taxonomy" id="1594786"/>
    <lineage>
        <taxon>Eukaryota</taxon>
        <taxon>Metazoa</taxon>
        <taxon>Chordata</taxon>
        <taxon>Craniata</taxon>
        <taxon>Vertebrata</taxon>
        <taxon>Euteleostomi</taxon>
        <taxon>Actinopterygii</taxon>
        <taxon>Neopterygii</taxon>
        <taxon>Teleostei</taxon>
        <taxon>Ostariophysi</taxon>
        <taxon>Siluriformes</taxon>
        <taxon>Clariidae</taxon>
        <taxon>Clarias</taxon>
    </lineage>
</organism>
<evidence type="ECO:0000256" key="1">
    <source>
        <dbReference type="ARBA" id="ARBA00004328"/>
    </source>
</evidence>
<dbReference type="Gene3D" id="2.10.70.10">
    <property type="entry name" value="Complement Module, domain 1"/>
    <property type="match status" value="10"/>
</dbReference>
<comment type="caution">
    <text evidence="5">Lacks conserved residue(s) required for the propagation of feature annotation.</text>
</comment>
<evidence type="ECO:0000256" key="5">
    <source>
        <dbReference type="PROSITE-ProRule" id="PRU00302"/>
    </source>
</evidence>
<dbReference type="InterPro" id="IPR000436">
    <property type="entry name" value="Sushi_SCR_CCP_dom"/>
</dbReference>
<feature type="disulfide bond" evidence="5">
    <location>
        <begin position="422"/>
        <end position="465"/>
    </location>
</feature>
<protein>
    <submittedName>
        <fullName evidence="7">Complement factor H-like</fullName>
    </submittedName>
</protein>
<dbReference type="Pfam" id="PF00084">
    <property type="entry name" value="Sushi"/>
    <property type="match status" value="9"/>
</dbReference>
<feature type="domain" description="Sushi" evidence="6">
    <location>
        <begin position="350"/>
        <end position="419"/>
    </location>
</feature>
<evidence type="ECO:0000313" key="7">
    <source>
        <dbReference type="EMBL" id="KAF5904489.1"/>
    </source>
</evidence>
<feature type="disulfide bond" evidence="5">
    <location>
        <begin position="31"/>
        <end position="58"/>
    </location>
</feature>
<gene>
    <name evidence="7" type="ORF">DAT39_005813</name>
</gene>
<feature type="domain" description="Sushi" evidence="6">
    <location>
        <begin position="1"/>
        <end position="60"/>
    </location>
</feature>
<feature type="domain" description="Sushi" evidence="6">
    <location>
        <begin position="479"/>
        <end position="533"/>
    </location>
</feature>
<dbReference type="SUPFAM" id="SSF57535">
    <property type="entry name" value="Complement control module/SCR domain"/>
    <property type="match status" value="10"/>
</dbReference>
<dbReference type="PROSITE" id="PS50923">
    <property type="entry name" value="SUSHI"/>
    <property type="match status" value="8"/>
</dbReference>
<feature type="non-terminal residue" evidence="7">
    <location>
        <position position="1"/>
    </location>
</feature>
<sequence>ETCPTITNLGDVIATGKTEEATSGDVIHFECESPKKLNGPEDIRCQDNGQWSGPIPTCTRVICQPPEIPHGFSDPNKVYKENNILQYRCDPGYTPRYGNSWCTKSGWSIKPECEEMICLLGALAPGIASTNPKGKNIFKVGEVVEITCSNSQWLFERTHESRKIKCQTNGMWEVPPGCEDPICEYPRGERLVYPTEPNHRMLYTSKESIQYRCELGYKGTPANITCTENNWEPKPLCTVVRCPIISNLGDVIATGNTEKATHGDVIHFECDSPKILSGPEDIHCQDNGQWSGPVPKCIGVICQPPEIPHGFSDPNKVYKENNVLQYRCDPGYTPRYGNSWCTKSGWSIKPECEEMICLLGALAPGIASTNPKGKNIFKVGEVVEITCSNSQWLFERMHESRKIKCQTNGKWEVPPRCEEPICEYPRGERLLYPTEPNHRMLYTLKERIQYRCELGYNATAANITCTENNWEPKPLCTGNKCLPPEIPHAFTNPATEYEENNILQYRCEPGYKSKAEYSRCTKYGWSILPECEEITCEYPQGQHLSSPPESNYGKPYKLNEKIQYHCDYGYKGTATSATCTENGWEPKPLCT</sequence>
<keyword evidence="8" id="KW-1185">Reference proteome</keyword>
<feature type="disulfide bond" evidence="5">
    <location>
        <begin position="536"/>
        <end position="579"/>
    </location>
</feature>
<feature type="domain" description="Sushi" evidence="6">
    <location>
        <begin position="240"/>
        <end position="299"/>
    </location>
</feature>
<evidence type="ECO:0000256" key="2">
    <source>
        <dbReference type="ARBA" id="ARBA00022659"/>
    </source>
</evidence>
<comment type="subcellular location">
    <subcellularLocation>
        <location evidence="1">Virion</location>
    </subcellularLocation>
</comment>
<keyword evidence="2 5" id="KW-0768">Sushi</keyword>
<feature type="domain" description="Sushi" evidence="6">
    <location>
        <begin position="181"/>
        <end position="239"/>
    </location>
</feature>
<dbReference type="EMBL" id="QNUK01000056">
    <property type="protein sequence ID" value="KAF5904489.1"/>
    <property type="molecule type" value="Genomic_DNA"/>
</dbReference>
<dbReference type="PANTHER" id="PTHR45785">
    <property type="entry name" value="COMPLEMENT FACTOR H-RELATED"/>
    <property type="match status" value="1"/>
</dbReference>
<proteinExistence type="predicted"/>